<dbReference type="Proteomes" id="UP000450012">
    <property type="component" value="Unassembled WGS sequence"/>
</dbReference>
<protein>
    <submittedName>
        <fullName evidence="1">Uncharacterized protein</fullName>
    </submittedName>
</protein>
<accession>A0A7X4KD32</accession>
<organism evidence="1 2">
    <name type="scientific">Duganella rivi</name>
    <dbReference type="NCBI Taxonomy" id="2666083"/>
    <lineage>
        <taxon>Bacteria</taxon>
        <taxon>Pseudomonadati</taxon>
        <taxon>Pseudomonadota</taxon>
        <taxon>Betaproteobacteria</taxon>
        <taxon>Burkholderiales</taxon>
        <taxon>Oxalobacteraceae</taxon>
        <taxon>Telluria group</taxon>
        <taxon>Duganella</taxon>
    </lineage>
</organism>
<sequence>MEEFLGVSAIRNDGFHPMLNSSVATRPKLSNGLQIDRTTKIRHPILDADFYLCPITRSGEPGFILYHDENGTIVEAGMFRHFLSDCSTFTYIKDSFLGRGLGAKLVAASIAIETVENRVVANQPGSFTAKGLETKIKAFGHLIDYALSQESTQGIVVAQEAIDTRNWEIPVVTPGSFDEALYRSILEPLGARTPTPQQIAGCLIFYFAGAVAYEFTRPGLKTHYVHIPPNIWIHGDRKFSSELALKEALAPGAVVNTTSLIIPHETLCCEPGFDRQFVNKLVARSRPGRTGRS</sequence>
<proteinExistence type="predicted"/>
<dbReference type="RefSeq" id="WP_161014550.1">
    <property type="nucleotide sequence ID" value="NZ_WWCK01000004.1"/>
</dbReference>
<evidence type="ECO:0000313" key="1">
    <source>
        <dbReference type="EMBL" id="MYM68003.1"/>
    </source>
</evidence>
<reference evidence="1 2" key="1">
    <citation type="submission" date="2019-12" db="EMBL/GenBank/DDBJ databases">
        <title>Novel species isolated from a subtropical stream in China.</title>
        <authorList>
            <person name="Lu H."/>
        </authorList>
    </citation>
    <scope>NUCLEOTIDE SEQUENCE [LARGE SCALE GENOMIC DNA]</scope>
    <source>
        <strain evidence="1 2">FT55W</strain>
    </source>
</reference>
<gene>
    <name evidence="1" type="ORF">GTP45_14355</name>
</gene>
<dbReference type="EMBL" id="WWCK01000004">
    <property type="protein sequence ID" value="MYM68003.1"/>
    <property type="molecule type" value="Genomic_DNA"/>
</dbReference>
<keyword evidence="2" id="KW-1185">Reference proteome</keyword>
<dbReference type="AlphaFoldDB" id="A0A7X4KD32"/>
<evidence type="ECO:0000313" key="2">
    <source>
        <dbReference type="Proteomes" id="UP000450012"/>
    </source>
</evidence>
<name>A0A7X4KD32_9BURK</name>
<comment type="caution">
    <text evidence="1">The sequence shown here is derived from an EMBL/GenBank/DDBJ whole genome shotgun (WGS) entry which is preliminary data.</text>
</comment>